<dbReference type="EMBL" id="JAHCVK010000004">
    <property type="protein sequence ID" value="MBT0653584.1"/>
    <property type="molecule type" value="Genomic_DNA"/>
</dbReference>
<comment type="caution">
    <text evidence="1">The sequence shown here is derived from an EMBL/GenBank/DDBJ whole genome shotgun (WGS) entry which is preliminary data.</text>
</comment>
<accession>A0ABS5SDY8</accession>
<organism evidence="1 2">
    <name type="scientific">Geomobilimonas luticola</name>
    <dbReference type="NCBI Taxonomy" id="1114878"/>
    <lineage>
        <taxon>Bacteria</taxon>
        <taxon>Pseudomonadati</taxon>
        <taxon>Thermodesulfobacteriota</taxon>
        <taxon>Desulfuromonadia</taxon>
        <taxon>Geobacterales</taxon>
        <taxon>Geobacteraceae</taxon>
        <taxon>Geomobilimonas</taxon>
    </lineage>
</organism>
<evidence type="ECO:0000313" key="1">
    <source>
        <dbReference type="EMBL" id="MBT0653584.1"/>
    </source>
</evidence>
<evidence type="ECO:0008006" key="3">
    <source>
        <dbReference type="Google" id="ProtNLM"/>
    </source>
</evidence>
<sequence length="685" mass="72224">MLKRITTRLFRIWRGRSPLQRFALLVLLLLLCVNIGLSAWYSTGTRETSVDEVVQKAYVISRMLSDAAARSLDRGEMSGLDSATDEALKDQDLVSITVRDKKGKVLLEKAKDTPPARLNTFQTPIRLDGREAGSVITHFSMAGEDGRLTARLRHTAAVQWGLFSLVAAVLVAACLWDNRPRNDETGAETLQAVSRTIPLPTVPLLTRYSAVIPRVSADQATADISVPDCSNLPGDEVLLAADSSDVSPSPVVHKSPLALARDLCDASSALQEALSALSAEEGLRRSGAEHARLFRDRVSQLQRQAADVAGRADGLIAAGGGIVESVLGGCEASVSSDGAQVGEVQDLARRVADSVDPVREAFEVVGRVRTEMQRLATPAADPGSLRDDLSAAARMAEECSSVMRERVLPALAAARDDENAVAERVAALVRLLEELDDRAHDIARSSAAVLDMADMARTLGRTGVPGPAGNECELLATRMEELAWSMTGDVQAFRALAGKALGVGGTVTDAARMAHSMVGWAGNAAEDIAAASALEGELLGKALSLAGKKGGEVDRLVREIAALAEELQGVQSPLDGQAIQVGELVGRVSALNDAVVKQQLQAQEYTGSLAVAGGTLRLAGTFLAELVAEAAQLADLSRETSYLAGGVQKTGGEGDLVELIRHAHERVARLLVNYGQVTDGAGPEG</sequence>
<gene>
    <name evidence="1" type="ORF">KI810_10995</name>
</gene>
<name>A0ABS5SDY8_9BACT</name>
<proteinExistence type="predicted"/>
<evidence type="ECO:0000313" key="2">
    <source>
        <dbReference type="Proteomes" id="UP000756860"/>
    </source>
</evidence>
<keyword evidence="2" id="KW-1185">Reference proteome</keyword>
<dbReference type="Proteomes" id="UP000756860">
    <property type="component" value="Unassembled WGS sequence"/>
</dbReference>
<protein>
    <recommendedName>
        <fullName evidence="3">Methyl-accepting chemotaxis protein</fullName>
    </recommendedName>
</protein>
<dbReference type="RefSeq" id="WP_214175584.1">
    <property type="nucleotide sequence ID" value="NZ_JAHCVK010000004.1"/>
</dbReference>
<reference evidence="1 2" key="1">
    <citation type="submission" date="2021-05" db="EMBL/GenBank/DDBJ databases">
        <title>The draft genome of Geobacter luticola JCM 17780.</title>
        <authorList>
            <person name="Xu Z."/>
            <person name="Masuda Y."/>
            <person name="Itoh H."/>
            <person name="Senoo K."/>
        </authorList>
    </citation>
    <scope>NUCLEOTIDE SEQUENCE [LARGE SCALE GENOMIC DNA]</scope>
    <source>
        <strain evidence="1 2">JCM 17780</strain>
    </source>
</reference>